<feature type="domain" description="BRCT" evidence="16">
    <location>
        <begin position="569"/>
        <end position="681"/>
    </location>
</feature>
<evidence type="ECO:0000256" key="8">
    <source>
        <dbReference type="ARBA" id="ARBA00022833"/>
    </source>
</evidence>
<feature type="domain" description="PHD-type" evidence="17">
    <location>
        <begin position="300"/>
        <end position="420"/>
    </location>
</feature>
<dbReference type="SMART" id="SM00292">
    <property type="entry name" value="BRCT"/>
    <property type="match status" value="2"/>
</dbReference>
<evidence type="ECO:0000256" key="6">
    <source>
        <dbReference type="ARBA" id="ARBA00022763"/>
    </source>
</evidence>
<dbReference type="PROSITE" id="PS51805">
    <property type="entry name" value="EPHD"/>
    <property type="match status" value="1"/>
</dbReference>
<name>A0A6J1HI78_CUCMO</name>
<dbReference type="InterPro" id="IPR001841">
    <property type="entry name" value="Znf_RING"/>
</dbReference>
<dbReference type="SUPFAM" id="SSF57850">
    <property type="entry name" value="RING/U-box"/>
    <property type="match status" value="1"/>
</dbReference>
<dbReference type="PROSITE" id="PS50089">
    <property type="entry name" value="ZF_RING_2"/>
    <property type="match status" value="1"/>
</dbReference>
<keyword evidence="3" id="KW-0158">Chromosome</keyword>
<evidence type="ECO:0000256" key="9">
    <source>
        <dbReference type="ARBA" id="ARBA00023204"/>
    </source>
</evidence>
<sequence length="685" mass="75018">MADFSSNVRANANTSRFLNPWVLHFQKMGLELKCPLCLSFFDEPVLLPCDHLFCKSCMPFASQIGSECPLCKAGFVDRDLRPAPFMDKMVSIYRSLDATFATNMSKLVSAVDVGATVEKSRFVQSTPCAGPNCKEFQGCSMPADCKCENLDIESRKGSYRRHEDCRMPPVSQTDQLSAGSPPPFGDGKVSDDSSDEYRGHGSKNDSDRRSVIANADDKKLQLSKCTSSVSEEEGHLRDPKRQKLDYGQLKSGSSSVDQTHPPASELGNSETSNSEMEHKSQVTIASNLPLADAEDAIVRNAKCAFCQSSKVTEDTGPVLHYLNGSLVVGVEAANPNVIHAHKLCVDWAPQAYYQGDDVHNLKSEVARGSKLKCSKCGLKGAALGCYSKSCQKSYHVPCALEIEECRWDTDNFLLLCPSHSSARFPDERSKSRKMPRNQASPFRMNQQDSNNWVSPPDGVKKWAFCGSALSAEERNILVKFAKISGATVSKFWKPDVTHVIASTSENGACTRTYKVLMGILNGVWILNMDWVKACMKERRPLNEEPYEIALDNYGCIDGPKSGRLRVLNNAPKLFTGLSFYFTSDFPPAYEEDLQDLVITAGGTILENEELAVPSCSSDQAAAPKVLVVYNLDSPGGCKVGEEVSILWQRLNDAEGIAAKVGAQVIGHTWLVESIAAGNLQPFVSC</sequence>
<dbReference type="InterPro" id="IPR017907">
    <property type="entry name" value="Znf_RING_CS"/>
</dbReference>
<evidence type="ECO:0000256" key="5">
    <source>
        <dbReference type="ARBA" id="ARBA00022737"/>
    </source>
</evidence>
<feature type="domain" description="RING-type" evidence="15">
    <location>
        <begin position="34"/>
        <end position="72"/>
    </location>
</feature>
<dbReference type="InterPro" id="IPR001357">
    <property type="entry name" value="BRCT_dom"/>
</dbReference>
<dbReference type="PROSITE" id="PS50172">
    <property type="entry name" value="BRCT"/>
    <property type="match status" value="2"/>
</dbReference>
<dbReference type="SMR" id="A0A6J1HI78"/>
<dbReference type="Gene3D" id="3.40.50.10190">
    <property type="entry name" value="BRCT domain"/>
    <property type="match status" value="2"/>
</dbReference>
<evidence type="ECO:0000256" key="13">
    <source>
        <dbReference type="PROSITE-ProRule" id="PRU00175"/>
    </source>
</evidence>
<evidence type="ECO:0000313" key="19">
    <source>
        <dbReference type="RefSeq" id="XP_022963583.1"/>
    </source>
</evidence>
<keyword evidence="5" id="KW-0677">Repeat</keyword>
<dbReference type="InterPro" id="IPR036420">
    <property type="entry name" value="BRCT_dom_sf"/>
</dbReference>
<dbReference type="GO" id="GO:0045944">
    <property type="term" value="P:positive regulation of transcription by RNA polymerase II"/>
    <property type="evidence" value="ECO:0007669"/>
    <property type="project" value="TreeGrafter"/>
</dbReference>
<evidence type="ECO:0000256" key="1">
    <source>
        <dbReference type="ARBA" id="ARBA00004123"/>
    </source>
</evidence>
<dbReference type="Pfam" id="PF16589">
    <property type="entry name" value="BRCT_2"/>
    <property type="match status" value="1"/>
</dbReference>
<dbReference type="Pfam" id="PF00097">
    <property type="entry name" value="zf-C3HC4"/>
    <property type="match status" value="1"/>
</dbReference>
<dbReference type="SUPFAM" id="SSF52113">
    <property type="entry name" value="BRCT domain"/>
    <property type="match status" value="2"/>
</dbReference>
<accession>A0A6J1HI78</accession>
<evidence type="ECO:0000259" key="17">
    <source>
        <dbReference type="PROSITE" id="PS51805"/>
    </source>
</evidence>
<evidence type="ECO:0000256" key="11">
    <source>
        <dbReference type="ARBA" id="ARBA00023306"/>
    </source>
</evidence>
<keyword evidence="7 13" id="KW-0863">Zinc-finger</keyword>
<feature type="domain" description="BRCT" evidence="16">
    <location>
        <begin position="466"/>
        <end position="548"/>
    </location>
</feature>
<dbReference type="PROSITE" id="PS00518">
    <property type="entry name" value="ZF_RING_1"/>
    <property type="match status" value="1"/>
</dbReference>
<dbReference type="GO" id="GO:0005694">
    <property type="term" value="C:chromosome"/>
    <property type="evidence" value="ECO:0007669"/>
    <property type="project" value="UniProtKB-SubCell"/>
</dbReference>
<keyword evidence="6" id="KW-0227">DNA damage</keyword>
<feature type="region of interest" description="Disordered" evidence="14">
    <location>
        <begin position="425"/>
        <end position="450"/>
    </location>
</feature>
<evidence type="ECO:0000256" key="4">
    <source>
        <dbReference type="ARBA" id="ARBA00022723"/>
    </source>
</evidence>
<evidence type="ECO:0000256" key="7">
    <source>
        <dbReference type="ARBA" id="ARBA00022771"/>
    </source>
</evidence>
<evidence type="ECO:0000259" key="16">
    <source>
        <dbReference type="PROSITE" id="PS50172"/>
    </source>
</evidence>
<dbReference type="InterPro" id="IPR031099">
    <property type="entry name" value="BRCA1-associated"/>
</dbReference>
<evidence type="ECO:0000256" key="10">
    <source>
        <dbReference type="ARBA" id="ARBA00023242"/>
    </source>
</evidence>
<dbReference type="RefSeq" id="XP_022963583.1">
    <property type="nucleotide sequence ID" value="XM_023107815.1"/>
</dbReference>
<proteinExistence type="predicted"/>
<dbReference type="FunFam" id="3.30.40.10:FF:000310">
    <property type="entry name" value="Breast cancer associated RING 1"/>
    <property type="match status" value="1"/>
</dbReference>
<dbReference type="Pfam" id="PF13771">
    <property type="entry name" value="zf-HC5HC2H"/>
    <property type="match status" value="1"/>
</dbReference>
<keyword evidence="10" id="KW-0539">Nucleus</keyword>
<dbReference type="SMART" id="SM00184">
    <property type="entry name" value="RING"/>
    <property type="match status" value="1"/>
</dbReference>
<gene>
    <name evidence="19" type="primary">LOC111463879</name>
</gene>
<evidence type="ECO:0000313" key="18">
    <source>
        <dbReference type="Proteomes" id="UP000504609"/>
    </source>
</evidence>
<feature type="region of interest" description="Disordered" evidence="14">
    <location>
        <begin position="158"/>
        <end position="281"/>
    </location>
</feature>
<dbReference type="InterPro" id="IPR018957">
    <property type="entry name" value="Znf_C3HC4_RING-type"/>
</dbReference>
<keyword evidence="11" id="KW-0131">Cell cycle</keyword>
<dbReference type="Gene3D" id="3.30.40.10">
    <property type="entry name" value="Zinc/RING finger domain, C3HC4 (zinc finger)"/>
    <property type="match status" value="2"/>
</dbReference>
<dbReference type="SMART" id="SM00249">
    <property type="entry name" value="PHD"/>
    <property type="match status" value="1"/>
</dbReference>
<reference evidence="19" key="1">
    <citation type="submission" date="2025-08" db="UniProtKB">
        <authorList>
            <consortium name="RefSeq"/>
        </authorList>
    </citation>
    <scope>IDENTIFICATION</scope>
    <source>
        <tissue evidence="19">Young leaves</tissue>
    </source>
</reference>
<dbReference type="GO" id="GO:0000724">
    <property type="term" value="P:double-strand break repair via homologous recombination"/>
    <property type="evidence" value="ECO:0007669"/>
    <property type="project" value="TreeGrafter"/>
</dbReference>
<dbReference type="CDD" id="cd17734">
    <property type="entry name" value="BRCT_Bard1_rpt1"/>
    <property type="match status" value="1"/>
</dbReference>
<organism evidence="18 19">
    <name type="scientific">Cucurbita moschata</name>
    <name type="common">Winter crookneck squash</name>
    <name type="synonym">Cucurbita pepo var. moschata</name>
    <dbReference type="NCBI Taxonomy" id="3662"/>
    <lineage>
        <taxon>Eukaryota</taxon>
        <taxon>Viridiplantae</taxon>
        <taxon>Streptophyta</taxon>
        <taxon>Embryophyta</taxon>
        <taxon>Tracheophyta</taxon>
        <taxon>Spermatophyta</taxon>
        <taxon>Magnoliopsida</taxon>
        <taxon>eudicotyledons</taxon>
        <taxon>Gunneridae</taxon>
        <taxon>Pentapetalae</taxon>
        <taxon>rosids</taxon>
        <taxon>fabids</taxon>
        <taxon>Cucurbitales</taxon>
        <taxon>Cucurbitaceae</taxon>
        <taxon>Cucurbiteae</taxon>
        <taxon>Cucurbita</taxon>
    </lineage>
</organism>
<feature type="compositionally biased region" description="Polar residues" evidence="14">
    <location>
        <begin position="437"/>
        <end position="450"/>
    </location>
</feature>
<dbReference type="Pfam" id="PF00533">
    <property type="entry name" value="BRCT"/>
    <property type="match status" value="1"/>
</dbReference>
<dbReference type="FunFam" id="3.40.50.10190:FF:000006">
    <property type="entry name" value="Breast cancer type 1 susceptibility protein homolog"/>
    <property type="match status" value="1"/>
</dbReference>
<dbReference type="GO" id="GO:0004842">
    <property type="term" value="F:ubiquitin-protein transferase activity"/>
    <property type="evidence" value="ECO:0007669"/>
    <property type="project" value="TreeGrafter"/>
</dbReference>
<evidence type="ECO:0000259" key="15">
    <source>
        <dbReference type="PROSITE" id="PS50089"/>
    </source>
</evidence>
<evidence type="ECO:0000256" key="12">
    <source>
        <dbReference type="ARBA" id="ARBA00031556"/>
    </source>
</evidence>
<protein>
    <recommendedName>
        <fullName evidence="12">RING-type E3 ubiquitin transferase BRCA1</fullName>
    </recommendedName>
</protein>
<dbReference type="GeneID" id="111463879"/>
<comment type="subcellular location">
    <subcellularLocation>
        <location evidence="2">Chromosome</location>
    </subcellularLocation>
    <subcellularLocation>
        <location evidence="1">Nucleus</location>
    </subcellularLocation>
</comment>
<feature type="compositionally biased region" description="Basic and acidic residues" evidence="14">
    <location>
        <begin position="188"/>
        <end position="220"/>
    </location>
</feature>
<keyword evidence="8" id="KW-0862">Zinc</keyword>
<dbReference type="Proteomes" id="UP000504609">
    <property type="component" value="Unplaced"/>
</dbReference>
<dbReference type="AlphaFoldDB" id="A0A6J1HI78"/>
<dbReference type="PANTHER" id="PTHR13763:SF9">
    <property type="entry name" value="BRCA1-ASSOCIATED RING DOMAIN PROTEIN 1"/>
    <property type="match status" value="1"/>
</dbReference>
<dbReference type="PANTHER" id="PTHR13763">
    <property type="entry name" value="BREAST CANCER TYPE 1 SUSCEPTIBILITY PROTEIN BRCA1"/>
    <property type="match status" value="1"/>
</dbReference>
<dbReference type="KEGG" id="cmos:111463879"/>
<evidence type="ECO:0000256" key="2">
    <source>
        <dbReference type="ARBA" id="ARBA00004286"/>
    </source>
</evidence>
<evidence type="ECO:0000256" key="3">
    <source>
        <dbReference type="ARBA" id="ARBA00022454"/>
    </source>
</evidence>
<dbReference type="InterPro" id="IPR013083">
    <property type="entry name" value="Znf_RING/FYVE/PHD"/>
</dbReference>
<evidence type="ECO:0000256" key="14">
    <source>
        <dbReference type="SAM" id="MobiDB-lite"/>
    </source>
</evidence>
<dbReference type="InterPro" id="IPR001965">
    <property type="entry name" value="Znf_PHD"/>
</dbReference>
<dbReference type="GO" id="GO:0008270">
    <property type="term" value="F:zinc ion binding"/>
    <property type="evidence" value="ECO:0007669"/>
    <property type="project" value="UniProtKB-KW"/>
</dbReference>
<dbReference type="InterPro" id="IPR034732">
    <property type="entry name" value="EPHD"/>
</dbReference>
<keyword evidence="4" id="KW-0479">Metal-binding</keyword>
<keyword evidence="18" id="KW-1185">Reference proteome</keyword>
<dbReference type="GO" id="GO:0005634">
    <property type="term" value="C:nucleus"/>
    <property type="evidence" value="ECO:0007669"/>
    <property type="project" value="UniProtKB-SubCell"/>
</dbReference>
<feature type="compositionally biased region" description="Basic and acidic residues" evidence="14">
    <location>
        <begin position="232"/>
        <end position="244"/>
    </location>
</feature>
<keyword evidence="9" id="KW-0234">DNA repair</keyword>